<protein>
    <submittedName>
        <fullName evidence="8">L-threonine aldolase</fullName>
    </submittedName>
</protein>
<reference evidence="8 9" key="1">
    <citation type="submission" date="2018-07" db="EMBL/GenBank/DDBJ databases">
        <title>Genomic Encyclopedia of Type Strains, Phase III (KMG-III): the genomes of soil and plant-associated and newly described type strains.</title>
        <authorList>
            <person name="Whitman W."/>
        </authorList>
    </citation>
    <scope>NUCLEOTIDE SEQUENCE [LARGE SCALE GENOMIC DNA]</scope>
    <source>
        <strain evidence="8 9">CECT 8488</strain>
    </source>
</reference>
<dbReference type="PIRSF" id="PIRSF017617">
    <property type="entry name" value="Thr_aldolase"/>
    <property type="match status" value="1"/>
</dbReference>
<dbReference type="NCBIfam" id="NF007825">
    <property type="entry name" value="PRK10534.1"/>
    <property type="match status" value="1"/>
</dbReference>
<dbReference type="InterPro" id="IPR015422">
    <property type="entry name" value="PyrdxlP-dep_Trfase_small"/>
</dbReference>
<dbReference type="Proteomes" id="UP000256845">
    <property type="component" value="Unassembled WGS sequence"/>
</dbReference>
<dbReference type="CDD" id="cd06502">
    <property type="entry name" value="TA_like"/>
    <property type="match status" value="1"/>
</dbReference>
<dbReference type="PANTHER" id="PTHR48097">
    <property type="entry name" value="L-THREONINE ALDOLASE-RELATED"/>
    <property type="match status" value="1"/>
</dbReference>
<dbReference type="EMBL" id="QRDW01000001">
    <property type="protein sequence ID" value="RED53436.1"/>
    <property type="molecule type" value="Genomic_DNA"/>
</dbReference>
<comment type="cofactor">
    <cofactor evidence="1">
        <name>pyridoxal 5'-phosphate</name>
        <dbReference type="ChEBI" id="CHEBI:597326"/>
    </cofactor>
</comment>
<dbReference type="FunFam" id="3.40.640.10:FF:000030">
    <property type="entry name" value="Low-specificity L-threonine aldolase"/>
    <property type="match status" value="1"/>
</dbReference>
<dbReference type="Pfam" id="PF01212">
    <property type="entry name" value="Beta_elim_lyase"/>
    <property type="match status" value="1"/>
</dbReference>
<evidence type="ECO:0000256" key="5">
    <source>
        <dbReference type="ARBA" id="ARBA00023239"/>
    </source>
</evidence>
<keyword evidence="9" id="KW-1185">Reference proteome</keyword>
<dbReference type="GO" id="GO:0008732">
    <property type="term" value="F:L-allo-threonine aldolase activity"/>
    <property type="evidence" value="ECO:0007669"/>
    <property type="project" value="TreeGrafter"/>
</dbReference>
<evidence type="ECO:0000256" key="3">
    <source>
        <dbReference type="ARBA" id="ARBA00011881"/>
    </source>
</evidence>
<dbReference type="Gene3D" id="3.40.640.10">
    <property type="entry name" value="Type I PLP-dependent aspartate aminotransferase-like (Major domain)"/>
    <property type="match status" value="1"/>
</dbReference>
<dbReference type="InterPro" id="IPR023603">
    <property type="entry name" value="Low_specificity_L-TA-like"/>
</dbReference>
<comment type="caution">
    <text evidence="8">The sequence shown here is derived from an EMBL/GenBank/DDBJ whole genome shotgun (WGS) entry which is preliminary data.</text>
</comment>
<feature type="domain" description="Aromatic amino acid beta-eliminating lyase/threonine aldolase" evidence="7">
    <location>
        <begin position="10"/>
        <end position="291"/>
    </location>
</feature>
<comment type="subunit">
    <text evidence="3">Homotetramer.</text>
</comment>
<evidence type="ECO:0000313" key="9">
    <source>
        <dbReference type="Proteomes" id="UP000256845"/>
    </source>
</evidence>
<dbReference type="NCBIfam" id="NF041359">
    <property type="entry name" value="GntG_guanitoxin"/>
    <property type="match status" value="1"/>
</dbReference>
<evidence type="ECO:0000256" key="6">
    <source>
        <dbReference type="PIRSR" id="PIRSR017617-1"/>
    </source>
</evidence>
<evidence type="ECO:0000313" key="8">
    <source>
        <dbReference type="EMBL" id="RED53436.1"/>
    </source>
</evidence>
<evidence type="ECO:0000259" key="7">
    <source>
        <dbReference type="Pfam" id="PF01212"/>
    </source>
</evidence>
<proteinExistence type="inferred from homology"/>
<dbReference type="PANTHER" id="PTHR48097:SF9">
    <property type="entry name" value="L-THREONINE ALDOLASE"/>
    <property type="match status" value="1"/>
</dbReference>
<organism evidence="8 9">
    <name type="scientific">Aestuariispira insulae</name>
    <dbReference type="NCBI Taxonomy" id="1461337"/>
    <lineage>
        <taxon>Bacteria</taxon>
        <taxon>Pseudomonadati</taxon>
        <taxon>Pseudomonadota</taxon>
        <taxon>Alphaproteobacteria</taxon>
        <taxon>Rhodospirillales</taxon>
        <taxon>Kiloniellaceae</taxon>
        <taxon>Aestuariispira</taxon>
    </lineage>
</organism>
<keyword evidence="5" id="KW-0456">Lyase</keyword>
<evidence type="ECO:0000256" key="1">
    <source>
        <dbReference type="ARBA" id="ARBA00001933"/>
    </source>
</evidence>
<keyword evidence="4" id="KW-0663">Pyridoxal phosphate</keyword>
<evidence type="ECO:0000256" key="4">
    <source>
        <dbReference type="ARBA" id="ARBA00022898"/>
    </source>
</evidence>
<evidence type="ECO:0000256" key="2">
    <source>
        <dbReference type="ARBA" id="ARBA00006966"/>
    </source>
</evidence>
<dbReference type="GO" id="GO:0006567">
    <property type="term" value="P:L-threonine catabolic process"/>
    <property type="evidence" value="ECO:0007669"/>
    <property type="project" value="TreeGrafter"/>
</dbReference>
<accession>A0A3D9HX06</accession>
<name>A0A3D9HX06_9PROT</name>
<dbReference type="RefSeq" id="WP_218044543.1">
    <property type="nucleotide sequence ID" value="NZ_QRDW01000001.1"/>
</dbReference>
<dbReference type="InterPro" id="IPR015424">
    <property type="entry name" value="PyrdxlP-dep_Trfase"/>
</dbReference>
<dbReference type="InterPro" id="IPR015421">
    <property type="entry name" value="PyrdxlP-dep_Trfase_major"/>
</dbReference>
<sequence length="343" mass="36435">MGQMKTYKFDFRSDTVTRPSAGMRQAMAEAEVGDDVFGDDPTVRRLEMAMAKSLGKEDGLFVTSGTQSNLVALMAHCGRGEEYLVGQQAHCYRWEGGGAAVLGSIQPQPIENQPDGSIALSDIKAAIKPDDPHFAMTSLLALENTIGGKVLGMDYITAATSLARSEGLRCHLDGARAFNAVTALGLPISTLADPFDSVSICLSKGLGAPIGSVLVGEGAFIARGRRIRKMLGGGLRQVGILAAAGLYALEHNVDRLAEDHANARLLAEGLNTIDGLTAGLPDSNILFVDVAPEIASDLSTHLAEAGIGYTELYGKQRWVTHLDVGREAVETVLDLLFRWQAGR</sequence>
<dbReference type="InterPro" id="IPR001597">
    <property type="entry name" value="ArAA_b-elim_lyase/Thr_aldolase"/>
</dbReference>
<dbReference type="AlphaFoldDB" id="A0A3D9HX06"/>
<comment type="similarity">
    <text evidence="2">Belongs to the threonine aldolase family.</text>
</comment>
<gene>
    <name evidence="8" type="ORF">DFP90_101225</name>
</gene>
<dbReference type="Gene3D" id="3.90.1150.10">
    <property type="entry name" value="Aspartate Aminotransferase, domain 1"/>
    <property type="match status" value="1"/>
</dbReference>
<dbReference type="GO" id="GO:0006545">
    <property type="term" value="P:glycine biosynthetic process"/>
    <property type="evidence" value="ECO:0007669"/>
    <property type="project" value="TreeGrafter"/>
</dbReference>
<dbReference type="GO" id="GO:0005829">
    <property type="term" value="C:cytosol"/>
    <property type="evidence" value="ECO:0007669"/>
    <property type="project" value="TreeGrafter"/>
</dbReference>
<dbReference type="SUPFAM" id="SSF53383">
    <property type="entry name" value="PLP-dependent transferases"/>
    <property type="match status" value="1"/>
</dbReference>
<feature type="modified residue" description="N6-(pyridoxal phosphate)lysine" evidence="6">
    <location>
        <position position="204"/>
    </location>
</feature>